<keyword evidence="7" id="KW-1185">Reference proteome</keyword>
<dbReference type="eggNOG" id="COG1917">
    <property type="taxonomic scope" value="Bacteria"/>
</dbReference>
<dbReference type="GO" id="GO:0043565">
    <property type="term" value="F:sequence-specific DNA binding"/>
    <property type="evidence" value="ECO:0007669"/>
    <property type="project" value="InterPro"/>
</dbReference>
<dbReference type="SMART" id="SM00342">
    <property type="entry name" value="HTH_ARAC"/>
    <property type="match status" value="1"/>
</dbReference>
<dbReference type="InterPro" id="IPR018060">
    <property type="entry name" value="HTH_AraC"/>
</dbReference>
<evidence type="ECO:0000313" key="6">
    <source>
        <dbReference type="EMBL" id="KFI91324.1"/>
    </source>
</evidence>
<organism evidence="6 7">
    <name type="scientific">Bifidobacterium scardovii</name>
    <dbReference type="NCBI Taxonomy" id="158787"/>
    <lineage>
        <taxon>Bacteria</taxon>
        <taxon>Bacillati</taxon>
        <taxon>Actinomycetota</taxon>
        <taxon>Actinomycetes</taxon>
        <taxon>Bifidobacteriales</taxon>
        <taxon>Bifidobacteriaceae</taxon>
        <taxon>Bifidobacterium</taxon>
    </lineage>
</organism>
<feature type="region of interest" description="Disordered" evidence="4">
    <location>
        <begin position="198"/>
        <end position="229"/>
    </location>
</feature>
<evidence type="ECO:0000256" key="2">
    <source>
        <dbReference type="ARBA" id="ARBA00023125"/>
    </source>
</evidence>
<dbReference type="AlphaFoldDB" id="A0A087D724"/>
<dbReference type="PRINTS" id="PR00032">
    <property type="entry name" value="HTHARAC"/>
</dbReference>
<evidence type="ECO:0000259" key="5">
    <source>
        <dbReference type="PROSITE" id="PS01124"/>
    </source>
</evidence>
<dbReference type="InterPro" id="IPR009057">
    <property type="entry name" value="Homeodomain-like_sf"/>
</dbReference>
<keyword evidence="1" id="KW-0805">Transcription regulation</keyword>
<dbReference type="OrthoDB" id="3236009at2"/>
<dbReference type="SUPFAM" id="SSF51182">
    <property type="entry name" value="RmlC-like cupins"/>
    <property type="match status" value="1"/>
</dbReference>
<protein>
    <submittedName>
        <fullName evidence="6">Transcriptional regulator, AraC family</fullName>
    </submittedName>
</protein>
<dbReference type="Pfam" id="PF07883">
    <property type="entry name" value="Cupin_2"/>
    <property type="match status" value="1"/>
</dbReference>
<accession>A0A087D724</accession>
<dbReference type="InterPro" id="IPR014710">
    <property type="entry name" value="RmlC-like_jellyroll"/>
</dbReference>
<dbReference type="PANTHER" id="PTHR43280">
    <property type="entry name" value="ARAC-FAMILY TRANSCRIPTIONAL REGULATOR"/>
    <property type="match status" value="1"/>
</dbReference>
<evidence type="ECO:0000256" key="3">
    <source>
        <dbReference type="ARBA" id="ARBA00023163"/>
    </source>
</evidence>
<evidence type="ECO:0000313" key="7">
    <source>
        <dbReference type="Proteomes" id="UP000029033"/>
    </source>
</evidence>
<dbReference type="RefSeq" id="WP_051923252.1">
    <property type="nucleotide sequence ID" value="NZ_CAUPKV010000015.1"/>
</dbReference>
<dbReference type="GO" id="GO:0003700">
    <property type="term" value="F:DNA-binding transcription factor activity"/>
    <property type="evidence" value="ECO:0007669"/>
    <property type="project" value="InterPro"/>
</dbReference>
<proteinExistence type="predicted"/>
<dbReference type="SUPFAM" id="SSF46689">
    <property type="entry name" value="Homeodomain-like"/>
    <property type="match status" value="1"/>
</dbReference>
<feature type="compositionally biased region" description="Low complexity" evidence="4">
    <location>
        <begin position="206"/>
        <end position="220"/>
    </location>
</feature>
<dbReference type="Gene3D" id="2.60.120.10">
    <property type="entry name" value="Jelly Rolls"/>
    <property type="match status" value="1"/>
</dbReference>
<feature type="domain" description="HTH araC/xylS-type" evidence="5">
    <location>
        <begin position="271"/>
        <end position="369"/>
    </location>
</feature>
<gene>
    <name evidence="6" type="ORF">BSCA_2013</name>
</gene>
<name>A0A087D724_9BIFI</name>
<evidence type="ECO:0000256" key="1">
    <source>
        <dbReference type="ARBA" id="ARBA00023015"/>
    </source>
</evidence>
<keyword evidence="2" id="KW-0238">DNA-binding</keyword>
<dbReference type="PROSITE" id="PS00041">
    <property type="entry name" value="HTH_ARAC_FAMILY_1"/>
    <property type="match status" value="1"/>
</dbReference>
<dbReference type="InterPro" id="IPR020449">
    <property type="entry name" value="Tscrpt_reg_AraC-type_HTH"/>
</dbReference>
<dbReference type="EMBL" id="JGZO01000023">
    <property type="protein sequence ID" value="KFI91324.1"/>
    <property type="molecule type" value="Genomic_DNA"/>
</dbReference>
<dbReference type="STRING" id="158787.BSCA_2013"/>
<reference evidence="6 7" key="1">
    <citation type="submission" date="2014-03" db="EMBL/GenBank/DDBJ databases">
        <title>Genomics of Bifidobacteria.</title>
        <authorList>
            <person name="Ventura M."/>
            <person name="Milani C."/>
            <person name="Lugli G.A."/>
        </authorList>
    </citation>
    <scope>NUCLEOTIDE SEQUENCE [LARGE SCALE GENOMIC DNA]</scope>
    <source>
        <strain evidence="6 7">LMG 21589</strain>
    </source>
</reference>
<dbReference type="InterPro" id="IPR013096">
    <property type="entry name" value="Cupin_2"/>
</dbReference>
<dbReference type="Proteomes" id="UP000029033">
    <property type="component" value="Unassembled WGS sequence"/>
</dbReference>
<dbReference type="eggNOG" id="COG2207">
    <property type="taxonomic scope" value="Bacteria"/>
</dbReference>
<sequence length="379" mass="41330">MVKKLEVFSDMSERVHYNVPGLPLYSFRDDLWRYGYTSACHWHPDLEFILALSGSMRYSVNGHVETIESGHAIFVNSRRLHFGYSDTRTDCTFISTVIHPSVFTGGAEAGRAYFDAKTGESASDFIMLGPHEPWQREVIGEIQRLNGLMRSCAIASTPPANTLTRSDKARLQVRPAPDDEIELTGPPVPAGGVPPSALFGGSPVESAGGPADGAADGSPAVKPLGSDASPAGPATPLDLIASASRISSIMLAHVGLEAAHPRNDPDWMAFWSMTRFIYYHYGERLTIEDIARAGLVGRSACYELFDRFAGTPPNAYLNRFRISTSATLLEESDGTVGEIAVKCGYGTASYFIHAFRKQTGMTPQQYRRFRRRAADGVEA</sequence>
<dbReference type="GeneID" id="85166980"/>
<evidence type="ECO:0000256" key="4">
    <source>
        <dbReference type="SAM" id="MobiDB-lite"/>
    </source>
</evidence>
<dbReference type="PANTHER" id="PTHR43280:SF28">
    <property type="entry name" value="HTH-TYPE TRANSCRIPTIONAL ACTIVATOR RHAS"/>
    <property type="match status" value="1"/>
</dbReference>
<keyword evidence="3" id="KW-0804">Transcription</keyword>
<dbReference type="Pfam" id="PF12833">
    <property type="entry name" value="HTH_18"/>
    <property type="match status" value="1"/>
</dbReference>
<dbReference type="Gene3D" id="1.10.10.60">
    <property type="entry name" value="Homeodomain-like"/>
    <property type="match status" value="1"/>
</dbReference>
<dbReference type="InterPro" id="IPR011051">
    <property type="entry name" value="RmlC_Cupin_sf"/>
</dbReference>
<dbReference type="PROSITE" id="PS01124">
    <property type="entry name" value="HTH_ARAC_FAMILY_2"/>
    <property type="match status" value="1"/>
</dbReference>
<dbReference type="InterPro" id="IPR018062">
    <property type="entry name" value="HTH_AraC-typ_CS"/>
</dbReference>
<comment type="caution">
    <text evidence="6">The sequence shown here is derived from an EMBL/GenBank/DDBJ whole genome shotgun (WGS) entry which is preliminary data.</text>
</comment>